<dbReference type="CDD" id="cd00093">
    <property type="entry name" value="HTH_XRE"/>
    <property type="match status" value="1"/>
</dbReference>
<sequence>MQNLNGEIFKNRRQDLNLTQNELALGITSQATICAIERGIVPNINILQPIMERLNLSYKEAFPNGFLPESRFDLIHSKLDKEHFRQVIEELNAIRQNSLCTSIDFQKYHYLYASAYFHYGRIDDANFHCDELFNVPDQQKIWFYYALANTIKAQIWHRSGDYYKAGICFDRVVDLLKAHPYHESSSMTSYIRMYQALAEHHLELSDLPRSEFYLKKAFKILKSNDSSWHFGELILIKARIAEGLKDYHLKSELLVTAKHLHDFCKSPKLKKMIEENRL</sequence>
<feature type="domain" description="HTH cro/C1-type" evidence="1">
    <location>
        <begin position="9"/>
        <end position="61"/>
    </location>
</feature>
<dbReference type="SUPFAM" id="SSF48452">
    <property type="entry name" value="TPR-like"/>
    <property type="match status" value="1"/>
</dbReference>
<evidence type="ECO:0000259" key="1">
    <source>
        <dbReference type="PROSITE" id="PS50943"/>
    </source>
</evidence>
<protein>
    <recommendedName>
        <fullName evidence="1">HTH cro/C1-type domain-containing protein</fullName>
    </recommendedName>
</protein>
<name>A0ABR4XRG3_9LACO</name>
<accession>A0ABR4XRG3</accession>
<dbReference type="EMBL" id="AXCV01000109">
    <property type="protein sequence ID" value="KGO32066.1"/>
    <property type="molecule type" value="Genomic_DNA"/>
</dbReference>
<dbReference type="Proteomes" id="UP000030023">
    <property type="component" value="Unassembled WGS sequence"/>
</dbReference>
<dbReference type="InterPro" id="IPR011990">
    <property type="entry name" value="TPR-like_helical_dom_sf"/>
</dbReference>
<dbReference type="Gene3D" id="1.25.40.10">
    <property type="entry name" value="Tetratricopeptide repeat domain"/>
    <property type="match status" value="1"/>
</dbReference>
<dbReference type="InterPro" id="IPR001387">
    <property type="entry name" value="Cro/C1-type_HTH"/>
</dbReference>
<organism evidence="2 3">
    <name type="scientific">Oenococcus alcoholitolerans</name>
    <dbReference type="NCBI Taxonomy" id="931074"/>
    <lineage>
        <taxon>Bacteria</taxon>
        <taxon>Bacillati</taxon>
        <taxon>Bacillota</taxon>
        <taxon>Bacilli</taxon>
        <taxon>Lactobacillales</taxon>
        <taxon>Lactobacillaceae</taxon>
        <taxon>Oenococcus</taxon>
    </lineage>
</organism>
<keyword evidence="3" id="KW-1185">Reference proteome</keyword>
<proteinExistence type="predicted"/>
<dbReference type="Pfam" id="PF01381">
    <property type="entry name" value="HTH_3"/>
    <property type="match status" value="1"/>
</dbReference>
<comment type="caution">
    <text evidence="2">The sequence shown here is derived from an EMBL/GenBank/DDBJ whole genome shotgun (WGS) entry which is preliminary data.</text>
</comment>
<dbReference type="PROSITE" id="PS50943">
    <property type="entry name" value="HTH_CROC1"/>
    <property type="match status" value="1"/>
</dbReference>
<dbReference type="InterPro" id="IPR010982">
    <property type="entry name" value="Lambda_DNA-bd_dom_sf"/>
</dbReference>
<evidence type="ECO:0000313" key="3">
    <source>
        <dbReference type="Proteomes" id="UP000030023"/>
    </source>
</evidence>
<evidence type="ECO:0000313" key="2">
    <source>
        <dbReference type="EMBL" id="KGO32066.1"/>
    </source>
</evidence>
<dbReference type="SUPFAM" id="SSF47413">
    <property type="entry name" value="lambda repressor-like DNA-binding domains"/>
    <property type="match status" value="1"/>
</dbReference>
<reference evidence="2 3" key="1">
    <citation type="journal article" date="2014" name="Antonie Van Leeuwenhoek">
        <title>Oenococcus alcoholitolerans sp. nov., a lactic acid bacteria isolated from cachaca and ethanol fermentation processes.</title>
        <authorList>
            <person name="Badotti F."/>
            <person name="Moreira A.P."/>
            <person name="Tonon L.A."/>
            <person name="de Lucena B.T."/>
            <person name="Gomes Fde C."/>
            <person name="Kruger R."/>
            <person name="Thompson C.C."/>
            <person name="de Morais M.A.Jr."/>
            <person name="Rosa C.A."/>
            <person name="Thompson F.L."/>
        </authorList>
    </citation>
    <scope>NUCLEOTIDE SEQUENCE [LARGE SCALE GENOMIC DNA]</scope>
    <source>
        <strain evidence="2 3">UFRJ-M7.2.18</strain>
    </source>
</reference>
<gene>
    <name evidence="2" type="ORF">Q757_03265</name>
</gene>